<dbReference type="PANTHER" id="PTHR42815">
    <property type="entry name" value="FAD-BINDING, PUTATIVE (AFU_ORTHOLOGUE AFUA_6G07600)-RELATED"/>
    <property type="match status" value="1"/>
</dbReference>
<reference evidence="2 3" key="1">
    <citation type="submission" date="2023-11" db="EMBL/GenBank/DDBJ databases">
        <title>Paucibacter sp. nov., isolated from fresh soil in Korea.</title>
        <authorList>
            <person name="Le N.T.T."/>
        </authorList>
    </citation>
    <scope>NUCLEOTIDE SEQUENCE [LARGE SCALE GENOMIC DNA]</scope>
    <source>
        <strain evidence="2 3">R3-3</strain>
    </source>
</reference>
<feature type="domain" description="Pyridoxamine 5'-phosphate oxidase N-terminal" evidence="1">
    <location>
        <begin position="36"/>
        <end position="145"/>
    </location>
</feature>
<dbReference type="EMBL" id="JAXCLA010000001">
    <property type="protein sequence ID" value="MDY0743413.1"/>
    <property type="molecule type" value="Genomic_DNA"/>
</dbReference>
<protein>
    <submittedName>
        <fullName evidence="2">Pyridoxamine 5'-phosphate oxidase family protein</fullName>
    </submittedName>
</protein>
<sequence>MTAGASFHAGEQAMQARVGLRERMAAIGPQVVRDHMPDQHRELFGKLPTLLLGALDEAGQPWATMLAGPPGFVTTPDARRMRIDAARRAGDPALAGLHEGAPVGLLGLEPHTRRRNRMNGVVERWPEGGALEIAVRQSFGNCPKYIVPREPERLAAVPQPVQLLGPQLDEAALALIRRSDTLFIASASARPDADERSEGVDVSHRGGPPGFVAIEPEADGLVLVLPDYPGNRFFMTMGNLSVNPAAGLLWLDHHDGTLLQVAAQAELRLDGEQPSVRLRVLGGVRQPAALPWRWHKLAVA</sequence>
<dbReference type="PANTHER" id="PTHR42815:SF2">
    <property type="entry name" value="FAD-BINDING, PUTATIVE (AFU_ORTHOLOGUE AFUA_6G07600)-RELATED"/>
    <property type="match status" value="1"/>
</dbReference>
<gene>
    <name evidence="2" type="ORF">SNE35_02810</name>
</gene>
<dbReference type="Proteomes" id="UP001285263">
    <property type="component" value="Unassembled WGS sequence"/>
</dbReference>
<evidence type="ECO:0000313" key="2">
    <source>
        <dbReference type="EMBL" id="MDY0743413.1"/>
    </source>
</evidence>
<dbReference type="Gene3D" id="2.30.110.10">
    <property type="entry name" value="Electron Transport, Fmn-binding Protein, Chain A"/>
    <property type="match status" value="1"/>
</dbReference>
<evidence type="ECO:0000313" key="3">
    <source>
        <dbReference type="Proteomes" id="UP001285263"/>
    </source>
</evidence>
<organism evidence="2 3">
    <name type="scientific">Roseateles agri</name>
    <dbReference type="NCBI Taxonomy" id="3098619"/>
    <lineage>
        <taxon>Bacteria</taxon>
        <taxon>Pseudomonadati</taxon>
        <taxon>Pseudomonadota</taxon>
        <taxon>Betaproteobacteria</taxon>
        <taxon>Burkholderiales</taxon>
        <taxon>Sphaerotilaceae</taxon>
        <taxon>Roseateles</taxon>
    </lineage>
</organism>
<evidence type="ECO:0000259" key="1">
    <source>
        <dbReference type="Pfam" id="PF01243"/>
    </source>
</evidence>
<keyword evidence="3" id="KW-1185">Reference proteome</keyword>
<dbReference type="InterPro" id="IPR011576">
    <property type="entry name" value="Pyridox_Oxase_N"/>
</dbReference>
<dbReference type="InterPro" id="IPR012349">
    <property type="entry name" value="Split_barrel_FMN-bd"/>
</dbReference>
<dbReference type="RefSeq" id="WP_320421298.1">
    <property type="nucleotide sequence ID" value="NZ_JAXCLA010000001.1"/>
</dbReference>
<name>A0ABU5DB15_9BURK</name>
<accession>A0ABU5DB15</accession>
<proteinExistence type="predicted"/>
<dbReference type="Pfam" id="PF01243">
    <property type="entry name" value="PNPOx_N"/>
    <property type="match status" value="1"/>
</dbReference>
<comment type="caution">
    <text evidence="2">The sequence shown here is derived from an EMBL/GenBank/DDBJ whole genome shotgun (WGS) entry which is preliminary data.</text>
</comment>